<reference evidence="16" key="1">
    <citation type="submission" date="2025-08" db="UniProtKB">
        <authorList>
            <consortium name="RefSeq"/>
        </authorList>
    </citation>
    <scope>IDENTIFICATION</scope>
    <source>
        <tissue evidence="16">Total insect</tissue>
    </source>
</reference>
<dbReference type="PANTHER" id="PTHR46600:SF1">
    <property type="entry name" value="THAP DOMAIN-CONTAINING PROTEIN 1"/>
    <property type="match status" value="1"/>
</dbReference>
<keyword evidence="11" id="KW-0131">Cell cycle</keyword>
<evidence type="ECO:0000256" key="5">
    <source>
        <dbReference type="ARBA" id="ARBA00022833"/>
    </source>
</evidence>
<dbReference type="PROSITE" id="PS50950">
    <property type="entry name" value="ZF_THAP"/>
    <property type="match status" value="1"/>
</dbReference>
<evidence type="ECO:0000256" key="8">
    <source>
        <dbReference type="ARBA" id="ARBA00023125"/>
    </source>
</evidence>
<evidence type="ECO:0000256" key="13">
    <source>
        <dbReference type="SAM" id="Coils"/>
    </source>
</evidence>
<dbReference type="SMART" id="SM00692">
    <property type="entry name" value="DM3"/>
    <property type="match status" value="1"/>
</dbReference>
<keyword evidence="9" id="KW-0804">Transcription</keyword>
<dbReference type="Gene3D" id="6.20.210.20">
    <property type="entry name" value="THAP domain"/>
    <property type="match status" value="1"/>
</dbReference>
<keyword evidence="8 12" id="KW-0238">DNA-binding</keyword>
<feature type="domain" description="THAP-type" evidence="14">
    <location>
        <begin position="1"/>
        <end position="75"/>
    </location>
</feature>
<gene>
    <name evidence="16" type="primary">LOC117648187</name>
</gene>
<evidence type="ECO:0000313" key="15">
    <source>
        <dbReference type="Proteomes" id="UP000515158"/>
    </source>
</evidence>
<dbReference type="RefSeq" id="XP_034246416.1">
    <property type="nucleotide sequence ID" value="XM_034390525.1"/>
</dbReference>
<dbReference type="SUPFAM" id="SSF57716">
    <property type="entry name" value="Glucocorticoid receptor-like (DNA-binding domain)"/>
    <property type="match status" value="1"/>
</dbReference>
<keyword evidence="10" id="KW-0539">Nucleus</keyword>
<comment type="subcellular location">
    <subcellularLocation>
        <location evidence="1">Nucleus</location>
        <location evidence="1">Nucleoplasm</location>
    </subcellularLocation>
</comment>
<dbReference type="OrthoDB" id="6781410at2759"/>
<sequence length="208" mass="23710">MTGCSAVKCKNRTEDGVALFTITKTRRPEWLKILGLPESTPLQSRICEVHFEADQFQLDKSGRLTLKPGAVPTLFGSNLKHQLRQETVSTVTCSPITEDVWSCSHGTASIKYVGAQAVLRKHVMKDATNLQENLQPSRSLPSVNAEEILIENKNLLIEREELRRENKNLLIEREELRRRKAHLLMDVDCLSKLLRRLEENPSLLRQCL</sequence>
<protein>
    <submittedName>
        <fullName evidence="16">Uncharacterized protein LOC117648187</fullName>
    </submittedName>
</protein>
<evidence type="ECO:0000256" key="1">
    <source>
        <dbReference type="ARBA" id="ARBA00004642"/>
    </source>
</evidence>
<evidence type="ECO:0000256" key="2">
    <source>
        <dbReference type="ARBA" id="ARBA00006177"/>
    </source>
</evidence>
<dbReference type="InterPro" id="IPR038441">
    <property type="entry name" value="THAP_Znf_sf"/>
</dbReference>
<evidence type="ECO:0000256" key="4">
    <source>
        <dbReference type="ARBA" id="ARBA00022771"/>
    </source>
</evidence>
<feature type="coiled-coil region" evidence="13">
    <location>
        <begin position="145"/>
        <end position="200"/>
    </location>
</feature>
<evidence type="ECO:0000256" key="7">
    <source>
        <dbReference type="ARBA" id="ARBA00023054"/>
    </source>
</evidence>
<evidence type="ECO:0000256" key="3">
    <source>
        <dbReference type="ARBA" id="ARBA00022723"/>
    </source>
</evidence>
<evidence type="ECO:0000256" key="9">
    <source>
        <dbReference type="ARBA" id="ARBA00023163"/>
    </source>
</evidence>
<evidence type="ECO:0000256" key="6">
    <source>
        <dbReference type="ARBA" id="ARBA00023015"/>
    </source>
</evidence>
<dbReference type="PANTHER" id="PTHR46600">
    <property type="entry name" value="THAP DOMAIN-CONTAINING"/>
    <property type="match status" value="1"/>
</dbReference>
<dbReference type="GO" id="GO:0008270">
    <property type="term" value="F:zinc ion binding"/>
    <property type="evidence" value="ECO:0007669"/>
    <property type="project" value="UniProtKB-KW"/>
</dbReference>
<keyword evidence="15" id="KW-1185">Reference proteome</keyword>
<dbReference type="InterPro" id="IPR026516">
    <property type="entry name" value="THAP1/10"/>
</dbReference>
<dbReference type="InParanoid" id="A0A6P8Z859"/>
<keyword evidence="7 13" id="KW-0175">Coiled coil</keyword>
<dbReference type="KEGG" id="tpal:117648187"/>
<evidence type="ECO:0000259" key="14">
    <source>
        <dbReference type="PROSITE" id="PS50950"/>
    </source>
</evidence>
<evidence type="ECO:0000256" key="11">
    <source>
        <dbReference type="ARBA" id="ARBA00023306"/>
    </source>
</evidence>
<dbReference type="Proteomes" id="UP000515158">
    <property type="component" value="Unplaced"/>
</dbReference>
<name>A0A6P8Z859_THRPL</name>
<dbReference type="GO" id="GO:0043565">
    <property type="term" value="F:sequence-specific DNA binding"/>
    <property type="evidence" value="ECO:0007669"/>
    <property type="project" value="InterPro"/>
</dbReference>
<dbReference type="SMART" id="SM00980">
    <property type="entry name" value="THAP"/>
    <property type="match status" value="1"/>
</dbReference>
<dbReference type="InterPro" id="IPR006612">
    <property type="entry name" value="THAP_Znf"/>
</dbReference>
<dbReference type="Pfam" id="PF05485">
    <property type="entry name" value="THAP"/>
    <property type="match status" value="1"/>
</dbReference>
<dbReference type="GO" id="GO:0005654">
    <property type="term" value="C:nucleoplasm"/>
    <property type="evidence" value="ECO:0007669"/>
    <property type="project" value="UniProtKB-SubCell"/>
</dbReference>
<dbReference type="GeneID" id="117648187"/>
<dbReference type="AlphaFoldDB" id="A0A6P8Z859"/>
<keyword evidence="3" id="KW-0479">Metal-binding</keyword>
<organism evidence="16">
    <name type="scientific">Thrips palmi</name>
    <name type="common">Melon thrips</name>
    <dbReference type="NCBI Taxonomy" id="161013"/>
    <lineage>
        <taxon>Eukaryota</taxon>
        <taxon>Metazoa</taxon>
        <taxon>Ecdysozoa</taxon>
        <taxon>Arthropoda</taxon>
        <taxon>Hexapoda</taxon>
        <taxon>Insecta</taxon>
        <taxon>Pterygota</taxon>
        <taxon>Neoptera</taxon>
        <taxon>Paraneoptera</taxon>
        <taxon>Thysanoptera</taxon>
        <taxon>Terebrantia</taxon>
        <taxon>Thripoidea</taxon>
        <taxon>Thripidae</taxon>
        <taxon>Thrips</taxon>
    </lineage>
</organism>
<keyword evidence="5" id="KW-0862">Zinc</keyword>
<accession>A0A6P8Z859</accession>
<evidence type="ECO:0000313" key="16">
    <source>
        <dbReference type="RefSeq" id="XP_034246416.1"/>
    </source>
</evidence>
<comment type="similarity">
    <text evidence="2">Belongs to the THAP1 family.</text>
</comment>
<keyword evidence="6" id="KW-0805">Transcription regulation</keyword>
<evidence type="ECO:0000256" key="10">
    <source>
        <dbReference type="ARBA" id="ARBA00023242"/>
    </source>
</evidence>
<proteinExistence type="inferred from homology"/>
<evidence type="ECO:0000256" key="12">
    <source>
        <dbReference type="PROSITE-ProRule" id="PRU00309"/>
    </source>
</evidence>
<keyword evidence="4 12" id="KW-0863">Zinc-finger</keyword>